<accession>A0A0M3KIE2</accession>
<dbReference type="Proteomes" id="UP000267096">
    <property type="component" value="Unassembled WGS sequence"/>
</dbReference>
<sequence>MDASTQVVTSRSSHLTWSLLGKLFGILIPEKIHLYASVEICFMEKQTHDREEDGDVGDKDELLTSLLKSTRCRGMASVSQGVLPTNSSRTSINAGVKRYKFKTTESLHRPSEADSRNYQAAVNCARVSFDADRSVEQLCRSLLDIHFDRSNWDVVREEEYTQRFVN</sequence>
<dbReference type="EMBL" id="UYRR01038774">
    <property type="protein sequence ID" value="VDK74545.1"/>
    <property type="molecule type" value="Genomic_DNA"/>
</dbReference>
<protein>
    <submittedName>
        <fullName evidence="3">A-kinase anchor protein 10, mitochondrial</fullName>
    </submittedName>
</protein>
<evidence type="ECO:0000313" key="1">
    <source>
        <dbReference type="EMBL" id="VDK74545.1"/>
    </source>
</evidence>
<evidence type="ECO:0000313" key="2">
    <source>
        <dbReference type="Proteomes" id="UP000267096"/>
    </source>
</evidence>
<reference evidence="3" key="1">
    <citation type="submission" date="2017-02" db="UniProtKB">
        <authorList>
            <consortium name="WormBaseParasite"/>
        </authorList>
    </citation>
    <scope>IDENTIFICATION</scope>
</reference>
<organism evidence="3">
    <name type="scientific">Anisakis simplex</name>
    <name type="common">Herring worm</name>
    <dbReference type="NCBI Taxonomy" id="6269"/>
    <lineage>
        <taxon>Eukaryota</taxon>
        <taxon>Metazoa</taxon>
        <taxon>Ecdysozoa</taxon>
        <taxon>Nematoda</taxon>
        <taxon>Chromadorea</taxon>
        <taxon>Rhabditida</taxon>
        <taxon>Spirurina</taxon>
        <taxon>Ascaridomorpha</taxon>
        <taxon>Ascaridoidea</taxon>
        <taxon>Anisakidae</taxon>
        <taxon>Anisakis</taxon>
        <taxon>Anisakis simplex complex</taxon>
    </lineage>
</organism>
<evidence type="ECO:0000313" key="3">
    <source>
        <dbReference type="WBParaSite" id="ASIM_0002076101-mRNA-1"/>
    </source>
</evidence>
<gene>
    <name evidence="1" type="ORF">ASIM_LOCUS20139</name>
</gene>
<dbReference type="WBParaSite" id="ASIM_0002076101-mRNA-1">
    <property type="protein sequence ID" value="ASIM_0002076101-mRNA-1"/>
    <property type="gene ID" value="ASIM_0002076101"/>
</dbReference>
<name>A0A0M3KIE2_ANISI</name>
<dbReference type="AlphaFoldDB" id="A0A0M3KIE2"/>
<keyword evidence="2" id="KW-1185">Reference proteome</keyword>
<proteinExistence type="predicted"/>
<reference evidence="1 2" key="2">
    <citation type="submission" date="2018-11" db="EMBL/GenBank/DDBJ databases">
        <authorList>
            <consortium name="Pathogen Informatics"/>
        </authorList>
    </citation>
    <scope>NUCLEOTIDE SEQUENCE [LARGE SCALE GENOMIC DNA]</scope>
</reference>